<protein>
    <submittedName>
        <fullName evidence="1">Uncharacterized protein</fullName>
    </submittedName>
</protein>
<proteinExistence type="predicted"/>
<gene>
    <name evidence="1" type="ORF">A2519_19430</name>
</gene>
<organism evidence="1 2">
    <name type="scientific">Candidatus Raymondbacteria bacterium RIFOXYD12_FULL_49_13</name>
    <dbReference type="NCBI Taxonomy" id="1817890"/>
    <lineage>
        <taxon>Bacteria</taxon>
        <taxon>Raymondiibacteriota</taxon>
    </lineage>
</organism>
<dbReference type="AlphaFoldDB" id="A0A1F7F4J1"/>
<name>A0A1F7F4J1_UNCRA</name>
<reference evidence="1 2" key="1">
    <citation type="journal article" date="2016" name="Nat. Commun.">
        <title>Thousands of microbial genomes shed light on interconnected biogeochemical processes in an aquifer system.</title>
        <authorList>
            <person name="Anantharaman K."/>
            <person name="Brown C.T."/>
            <person name="Hug L.A."/>
            <person name="Sharon I."/>
            <person name="Castelle C.J."/>
            <person name="Probst A.J."/>
            <person name="Thomas B.C."/>
            <person name="Singh A."/>
            <person name="Wilkins M.J."/>
            <person name="Karaoz U."/>
            <person name="Brodie E.L."/>
            <person name="Williams K.H."/>
            <person name="Hubbard S.S."/>
            <person name="Banfield J.F."/>
        </authorList>
    </citation>
    <scope>NUCLEOTIDE SEQUENCE [LARGE SCALE GENOMIC DNA]</scope>
</reference>
<comment type="caution">
    <text evidence="1">The sequence shown here is derived from an EMBL/GenBank/DDBJ whole genome shotgun (WGS) entry which is preliminary data.</text>
</comment>
<accession>A0A1F7F4J1</accession>
<sequence>MLFWGGLGLVQPFDLEENMSYGSEFAIEARLYPTSHRNQGMFGGAYLGYGYTHIPTYYGYPSLLSNPLHGKEVYQRHITASEISIGLKIGYKFIIKTFSNGNAHKRILLEPYFSMSETGWTIEENPPYFSVNTVGVRFVFEWYFPNLAQKEKPYEPPPKIYIEEIP</sequence>
<dbReference type="Proteomes" id="UP000179243">
    <property type="component" value="Unassembled WGS sequence"/>
</dbReference>
<evidence type="ECO:0000313" key="1">
    <source>
        <dbReference type="EMBL" id="OGK01493.1"/>
    </source>
</evidence>
<evidence type="ECO:0000313" key="2">
    <source>
        <dbReference type="Proteomes" id="UP000179243"/>
    </source>
</evidence>
<dbReference type="EMBL" id="MFYX01000125">
    <property type="protein sequence ID" value="OGK01493.1"/>
    <property type="molecule type" value="Genomic_DNA"/>
</dbReference>